<organism evidence="1">
    <name type="scientific">Rhizobium leguminosarum</name>
    <dbReference type="NCBI Taxonomy" id="384"/>
    <lineage>
        <taxon>Bacteria</taxon>
        <taxon>Pseudomonadati</taxon>
        <taxon>Pseudomonadota</taxon>
        <taxon>Alphaproteobacteria</taxon>
        <taxon>Hyphomicrobiales</taxon>
        <taxon>Rhizobiaceae</taxon>
        <taxon>Rhizobium/Agrobacterium group</taxon>
        <taxon>Rhizobium</taxon>
    </lineage>
</organism>
<dbReference type="SUPFAM" id="SSF53335">
    <property type="entry name" value="S-adenosyl-L-methionine-dependent methyltransferases"/>
    <property type="match status" value="1"/>
</dbReference>
<reference evidence="1" key="1">
    <citation type="submission" date="2016-04" db="EMBL/GenBank/DDBJ databases">
        <title>Fast-growing isolate from the root nodules of Vavilovia formosa.</title>
        <authorList>
            <person name="Kimeklis A."/>
            <person name="Safronova V."/>
            <person name="Belimov A."/>
            <person name="Andronov E."/>
        </authorList>
    </citation>
    <scope>NUCLEOTIDE SEQUENCE [LARGE SCALE GENOMIC DNA]</scope>
    <source>
        <strain evidence="1">Vaf-46</strain>
    </source>
</reference>
<accession>A0A179BVY3</accession>
<evidence type="ECO:0008006" key="2">
    <source>
        <dbReference type="Google" id="ProtNLM"/>
    </source>
</evidence>
<protein>
    <recommendedName>
        <fullName evidence="2">Methyltransferase domain-containing protein</fullName>
    </recommendedName>
</protein>
<dbReference type="eggNOG" id="ENOG5033K6G">
    <property type="taxonomic scope" value="Bacteria"/>
</dbReference>
<gene>
    <name evidence="1" type="ORF">A4U53_00375</name>
</gene>
<comment type="caution">
    <text evidence="1">The sequence shown here is derived from an EMBL/GenBank/DDBJ whole genome shotgun (WGS) entry which is preliminary data.</text>
</comment>
<proteinExistence type="predicted"/>
<evidence type="ECO:0000313" key="1">
    <source>
        <dbReference type="EMBL" id="OAP95331.1"/>
    </source>
</evidence>
<name>A0A179BVY3_RHILE</name>
<dbReference type="InterPro" id="IPR029063">
    <property type="entry name" value="SAM-dependent_MTases_sf"/>
</dbReference>
<dbReference type="AlphaFoldDB" id="A0A179BVY3"/>
<sequence length="310" mass="34876">MTHIALRSLAKGVGSFVLPQLRNTHVEGGTASARHCYDLFFRHYGHLAPWLNGKRPEVLVEVGPGSSLGVGLAALLAGVDTYIGLDLQDHRSIEHDLEVLNGLIELFRERAAFWDNTVSGDIFFPPSPTNFAWDRIDGIVQQRLSAEAIDALKADLVNGSERLKFVAPWTDFNVLQAGVADWLMTHSVMEHVDNLVDTYIAIARWLKPGGFATHLIDFQSHGLSSDWNGHWVLSAPTWTMMRGRRPYLINRKWRSHHINLMQESGFEILAELQYIRTDGLGRKEFRAPFTSMPNGDEKVAMSFFVTRKIG</sequence>
<dbReference type="Gene3D" id="3.40.50.150">
    <property type="entry name" value="Vaccinia Virus protein VP39"/>
    <property type="match status" value="1"/>
</dbReference>
<dbReference type="EMBL" id="LWBS01000109">
    <property type="protein sequence ID" value="OAP95331.1"/>
    <property type="molecule type" value="Genomic_DNA"/>
</dbReference>